<dbReference type="AlphaFoldDB" id="A0A0D3J9Y4"/>
<protein>
    <recommendedName>
        <fullName evidence="1">PDZ domain-containing protein</fullName>
    </recommendedName>
</protein>
<evidence type="ECO:0000259" key="1">
    <source>
        <dbReference type="PROSITE" id="PS50106"/>
    </source>
</evidence>
<dbReference type="PaxDb" id="2903-EOD20319"/>
<reference evidence="3" key="1">
    <citation type="journal article" date="2013" name="Nature">
        <title>Pan genome of the phytoplankton Emiliania underpins its global distribution.</title>
        <authorList>
            <person name="Read B.A."/>
            <person name="Kegel J."/>
            <person name="Klute M.J."/>
            <person name="Kuo A."/>
            <person name="Lefebvre S.C."/>
            <person name="Maumus F."/>
            <person name="Mayer C."/>
            <person name="Miller J."/>
            <person name="Monier A."/>
            <person name="Salamov A."/>
            <person name="Young J."/>
            <person name="Aguilar M."/>
            <person name="Claverie J.M."/>
            <person name="Frickenhaus S."/>
            <person name="Gonzalez K."/>
            <person name="Herman E.K."/>
            <person name="Lin Y.C."/>
            <person name="Napier J."/>
            <person name="Ogata H."/>
            <person name="Sarno A.F."/>
            <person name="Shmutz J."/>
            <person name="Schroeder D."/>
            <person name="de Vargas C."/>
            <person name="Verret F."/>
            <person name="von Dassow P."/>
            <person name="Valentin K."/>
            <person name="Van de Peer Y."/>
            <person name="Wheeler G."/>
            <person name="Dacks J.B."/>
            <person name="Delwiche C.F."/>
            <person name="Dyhrman S.T."/>
            <person name="Glockner G."/>
            <person name="John U."/>
            <person name="Richards T."/>
            <person name="Worden A.Z."/>
            <person name="Zhang X."/>
            <person name="Grigoriev I.V."/>
            <person name="Allen A.E."/>
            <person name="Bidle K."/>
            <person name="Borodovsky M."/>
            <person name="Bowler C."/>
            <person name="Brownlee C."/>
            <person name="Cock J.M."/>
            <person name="Elias M."/>
            <person name="Gladyshev V.N."/>
            <person name="Groth M."/>
            <person name="Guda C."/>
            <person name="Hadaegh A."/>
            <person name="Iglesias-Rodriguez M.D."/>
            <person name="Jenkins J."/>
            <person name="Jones B.M."/>
            <person name="Lawson T."/>
            <person name="Leese F."/>
            <person name="Lindquist E."/>
            <person name="Lobanov A."/>
            <person name="Lomsadze A."/>
            <person name="Malik S.B."/>
            <person name="Marsh M.E."/>
            <person name="Mackinder L."/>
            <person name="Mock T."/>
            <person name="Mueller-Roeber B."/>
            <person name="Pagarete A."/>
            <person name="Parker M."/>
            <person name="Probert I."/>
            <person name="Quesneville H."/>
            <person name="Raines C."/>
            <person name="Rensing S.A."/>
            <person name="Riano-Pachon D.M."/>
            <person name="Richier S."/>
            <person name="Rokitta S."/>
            <person name="Shiraiwa Y."/>
            <person name="Soanes D.M."/>
            <person name="van der Giezen M."/>
            <person name="Wahlund T.M."/>
            <person name="Williams B."/>
            <person name="Wilson W."/>
            <person name="Wolfe G."/>
            <person name="Wurch L.L."/>
        </authorList>
    </citation>
    <scope>NUCLEOTIDE SEQUENCE</scope>
</reference>
<dbReference type="Proteomes" id="UP000013827">
    <property type="component" value="Unassembled WGS sequence"/>
</dbReference>
<organism evidence="2 3">
    <name type="scientific">Emiliania huxleyi (strain CCMP1516)</name>
    <dbReference type="NCBI Taxonomy" id="280463"/>
    <lineage>
        <taxon>Eukaryota</taxon>
        <taxon>Haptista</taxon>
        <taxon>Haptophyta</taxon>
        <taxon>Prymnesiophyceae</taxon>
        <taxon>Isochrysidales</taxon>
        <taxon>Noelaerhabdaceae</taxon>
        <taxon>Emiliania</taxon>
    </lineage>
</organism>
<dbReference type="RefSeq" id="XP_005772748.1">
    <property type="nucleotide sequence ID" value="XM_005772691.1"/>
</dbReference>
<dbReference type="HOGENOM" id="CLU_600555_0_0_1"/>
<dbReference type="SUPFAM" id="SSF101576">
    <property type="entry name" value="Supernatant protein factor (SPF), C-terminal domain"/>
    <property type="match status" value="1"/>
</dbReference>
<feature type="domain" description="PDZ" evidence="1">
    <location>
        <begin position="221"/>
        <end position="271"/>
    </location>
</feature>
<proteinExistence type="predicted"/>
<keyword evidence="3" id="KW-1185">Reference proteome</keyword>
<evidence type="ECO:0000313" key="3">
    <source>
        <dbReference type="Proteomes" id="UP000013827"/>
    </source>
</evidence>
<sequence>MPTHGGPGRFDTVAGLLAATPPQLRLLDSSLPDDAERAAVRSCCAGTLASCIAQLDAAIAPHAVRMMDGRLPTSDAFRGDDHDLSKLKALKTVATMVLQDGPVLYREACASLVHARSTFFSDLNAALDADVFDSAFRFKSPSWLAKRAGHELLARVPLGADATIPYPAKIADRSSHFMEPYSAHSIERALREGDVLRGLSLGWQGSFVLHRLVQHGDGERRVRLEKRSRSIGLDLCNERGVALVRSIHRSAAAAIGDEIRPGDVVRSVDGQVYFTCEAVVEAGGVQLRAGENKSVAFAAPGPAVLQYSFRAAAHDICFRVTYGSLALPNGGRYVAALDNSHSLLRSKDVSFELRLLRKASVLAAERRGASARLETELDGRAQRAAELARHIAITEPKLAALRKQLGEVEATLQRARVDQRENERLLREGQLRLAALQGGGEGKGGGAAVGARAVKH</sequence>
<dbReference type="KEGG" id="ehx:EMIHUDRAFT_242121"/>
<accession>A0A0D3J9Y4</accession>
<dbReference type="PROSITE" id="PS50106">
    <property type="entry name" value="PDZ"/>
    <property type="match status" value="1"/>
</dbReference>
<evidence type="ECO:0000313" key="2">
    <source>
        <dbReference type="EnsemblProtists" id="EOD20319"/>
    </source>
</evidence>
<reference evidence="2" key="2">
    <citation type="submission" date="2024-10" db="UniProtKB">
        <authorList>
            <consortium name="EnsemblProtists"/>
        </authorList>
    </citation>
    <scope>IDENTIFICATION</scope>
</reference>
<name>A0A0D3J9Y4_EMIH1</name>
<dbReference type="EnsemblProtists" id="EOD20319">
    <property type="protein sequence ID" value="EOD20319"/>
    <property type="gene ID" value="EMIHUDRAFT_242121"/>
</dbReference>
<dbReference type="InterPro" id="IPR036034">
    <property type="entry name" value="PDZ_sf"/>
</dbReference>
<dbReference type="InterPro" id="IPR001478">
    <property type="entry name" value="PDZ"/>
</dbReference>
<dbReference type="SUPFAM" id="SSF50156">
    <property type="entry name" value="PDZ domain-like"/>
    <property type="match status" value="1"/>
</dbReference>
<dbReference type="GeneID" id="17265864"/>
<dbReference type="InterPro" id="IPR036598">
    <property type="entry name" value="GOLD_dom_sf"/>
</dbReference>